<accession>Q8CEH0</accession>
<dbReference type="EMBL" id="AK028238">
    <property type="protein sequence ID" value="BAC25833.1"/>
    <property type="molecule type" value="mRNA"/>
</dbReference>
<reference evidence="2" key="6">
    <citation type="journal article" date="2002" name="Nature">
        <title>Analysis of the mouse transcriptome based on functional annotation of 60,770 full-length cDNAs.</title>
        <authorList>
            <consortium name="The FANTOM Consortium and the RIKEN Genome Exploration Research Group Phase I and II Team"/>
        </authorList>
    </citation>
    <scope>NUCLEOTIDE SEQUENCE</scope>
    <source>
        <strain evidence="2">C57BL/6J</strain>
        <tissue evidence="2">Hippocampus</tissue>
    </source>
</reference>
<evidence type="ECO:0000313" key="2">
    <source>
        <dbReference type="EMBL" id="BAC25833.1"/>
    </source>
</evidence>
<reference evidence="2" key="7">
    <citation type="journal article" date="2005" name="Science">
        <title>The Transcriptional Landscape of the Mammalian Genome.</title>
        <authorList>
            <consortium name="The FANTOM Consortium"/>
            <consortium name="Riken Genome Exploration Research Group and Genome Science Group (Genome Network Project Core Group)"/>
        </authorList>
    </citation>
    <scope>NUCLEOTIDE SEQUENCE</scope>
    <source>
        <strain evidence="2">C57BL/6J</strain>
        <tissue evidence="2">Hippocampus</tissue>
    </source>
</reference>
<reference evidence="2" key="5">
    <citation type="submission" date="2001-07" db="EMBL/GenBank/DDBJ databases">
        <authorList>
            <person name="Adachi J."/>
            <person name="Aizawa K."/>
            <person name="Akimura T."/>
            <person name="Arakawa T."/>
            <person name="Bono H."/>
            <person name="Carninci P."/>
            <person name="Fukuda S."/>
            <person name="Furuno M."/>
            <person name="Hanagaki T."/>
            <person name="Hara A."/>
            <person name="Hashizume W."/>
            <person name="Hayashida K."/>
            <person name="Hayatsu N."/>
            <person name="Hiramoto K."/>
            <person name="Hiraoka T."/>
            <person name="Hirozane T."/>
            <person name="Hori F."/>
            <person name="Imotani K."/>
            <person name="Ishii Y."/>
            <person name="Itoh M."/>
            <person name="Kagawa I."/>
            <person name="Kasukawa T."/>
            <person name="Katoh H."/>
            <person name="Kawai J."/>
            <person name="Kojima Y."/>
            <person name="Kondo S."/>
            <person name="Konno H."/>
            <person name="Kouda M."/>
            <person name="Koya S."/>
            <person name="Kurihara C."/>
            <person name="Matsuyama T."/>
            <person name="Miyazaki A."/>
            <person name="Murata M."/>
            <person name="Nakamura M."/>
            <person name="Nishi K."/>
            <person name="Nomura K."/>
            <person name="Numazaki R."/>
            <person name="Ohno M."/>
            <person name="Ohsato N."/>
            <person name="Okazaki Y."/>
            <person name="Saito R."/>
            <person name="Saitoh H."/>
            <person name="Sakai C."/>
            <person name="Sakai K."/>
            <person name="Sakazume N."/>
            <person name="Sano H."/>
            <person name="Sasaki D."/>
            <person name="Shibata K."/>
            <person name="Shinagawa A."/>
            <person name="Shiraki T."/>
            <person name="Sogabe Y."/>
            <person name="Tagami M."/>
            <person name="Tagawa A."/>
            <person name="Takahashi F."/>
            <person name="Takaku-Akahira S."/>
            <person name="Takeda Y."/>
            <person name="Tanaka T."/>
            <person name="Tomaru A."/>
            <person name="Toya T."/>
            <person name="Yasunishi A."/>
            <person name="Muramatsu M."/>
            <person name="Hayashizaki Y."/>
        </authorList>
    </citation>
    <scope>NUCLEOTIDE SEQUENCE</scope>
    <source>
        <strain evidence="2">C57BL/6J</strain>
        <tissue evidence="2">Hippocampus</tissue>
    </source>
</reference>
<protein>
    <submittedName>
        <fullName evidence="2">Uncharacterized protein</fullName>
    </submittedName>
</protein>
<reference evidence="2" key="8">
    <citation type="journal article" date="2005" name="Science">
        <title>Antisense Transcription in the Mammalian Transcriptome.</title>
        <authorList>
            <consortium name="RIKEN Genome Exploration Research Group and Genome Science Group (Genome Network Project Core Group) and the FANTOM Consortium"/>
        </authorList>
    </citation>
    <scope>NUCLEOTIDE SEQUENCE</scope>
    <source>
        <strain evidence="2">C57BL/6J</strain>
        <tissue evidence="2">Hippocampus</tissue>
    </source>
</reference>
<name>Q8CEH0_MOUSE</name>
<proteinExistence type="evidence at transcript level"/>
<reference evidence="2" key="1">
    <citation type="journal article" date="1999" name="Methods Enzymol.">
        <title>High-efficiency full-length cDNA cloning.</title>
        <authorList>
            <person name="Carninci P."/>
            <person name="Hayashizaki Y."/>
        </authorList>
    </citation>
    <scope>NUCLEOTIDE SEQUENCE</scope>
    <source>
        <strain evidence="2">C57BL/6J</strain>
        <tissue evidence="2">Hippocampus</tissue>
    </source>
</reference>
<reference evidence="2" key="3">
    <citation type="journal article" date="2000" name="Genome Res.">
        <title>RIKEN integrated sequence analysis (RISA) system--384-format sequencing pipeline with 384 multicapillary sequencer.</title>
        <authorList>
            <person name="Shibata K."/>
            <person name="Itoh M."/>
            <person name="Aizawa K."/>
            <person name="Nagaoka S."/>
            <person name="Sasaki N."/>
            <person name="Carninci P."/>
            <person name="Konno H."/>
            <person name="Akiyama J."/>
            <person name="Nishi K."/>
            <person name="Kitsunai T."/>
            <person name="Tashiro H."/>
            <person name="Itoh M."/>
            <person name="Sumi N."/>
            <person name="Ishii Y."/>
            <person name="Nakamura S."/>
            <person name="Hazama M."/>
            <person name="Nishine T."/>
            <person name="Harada A."/>
            <person name="Yamamoto R."/>
            <person name="Matsumoto H."/>
            <person name="Sakaguchi S."/>
            <person name="Ikegami T."/>
            <person name="Kashiwagi K."/>
            <person name="Fujiwake S."/>
            <person name="Inoue K."/>
            <person name="Togawa Y."/>
            <person name="Izawa M."/>
            <person name="Ohara E."/>
            <person name="Watahiki M."/>
            <person name="Yoneda Y."/>
            <person name="Ishikawa T."/>
            <person name="Ozawa K."/>
            <person name="Tanaka T."/>
            <person name="Matsuura S."/>
            <person name="Kawai J."/>
            <person name="Okazaki Y."/>
            <person name="Muramatsu M."/>
            <person name="Inoue Y."/>
            <person name="Kira A."/>
            <person name="Hayashizaki Y."/>
        </authorList>
    </citation>
    <scope>NUCLEOTIDE SEQUENCE</scope>
    <source>
        <strain evidence="2">C57BL/6J</strain>
        <tissue evidence="2">Hippocampus</tissue>
    </source>
</reference>
<reference evidence="2" key="2">
    <citation type="journal article" date="2000" name="Genome Res.">
        <title>Normalization and subtraction of cap-trapper-selected cDNAs to prepare full-length cDNA libraries for rapid discovery of new genes.</title>
        <authorList>
            <person name="Carninci P."/>
            <person name="Shibata Y."/>
            <person name="Hayatsu N."/>
            <person name="Sugahara Y."/>
            <person name="Shibata K."/>
            <person name="Itoh M."/>
            <person name="Konno H."/>
            <person name="Okazaki Y."/>
            <person name="Muramatsu M."/>
            <person name="Hayashizaki Y."/>
        </authorList>
    </citation>
    <scope>NUCLEOTIDE SEQUENCE</scope>
    <source>
        <strain evidence="2">C57BL/6J</strain>
        <tissue evidence="2">Hippocampus</tissue>
    </source>
</reference>
<reference evidence="2" key="4">
    <citation type="journal article" date="2001" name="Nature">
        <title>Functional annotation of a full-length mouse cDNA collection.</title>
        <authorList>
            <consortium name="The RIKEN Genome Exploration Research Group Phase II Team and the FANTOM Consortium"/>
        </authorList>
    </citation>
    <scope>NUCLEOTIDE SEQUENCE</scope>
    <source>
        <strain evidence="2">C57BL/6J</strain>
        <tissue evidence="2">Hippocampus</tissue>
    </source>
</reference>
<feature type="compositionally biased region" description="Pro residues" evidence="1">
    <location>
        <begin position="85"/>
        <end position="94"/>
    </location>
</feature>
<sequence>MYRRVCASPARRAQGHTLKSPLLTLQALGSASWKSQPLRVPSRPAVGISPWWVPSPGSGDQPFGLPSLTVLQWSHEGGSGQGLIPPHPPPPTYPPTAMHDG</sequence>
<feature type="region of interest" description="Disordered" evidence="1">
    <location>
        <begin position="74"/>
        <end position="101"/>
    </location>
</feature>
<organism evidence="2">
    <name type="scientific">Mus musculus</name>
    <name type="common">Mouse</name>
    <dbReference type="NCBI Taxonomy" id="10090"/>
    <lineage>
        <taxon>Eukaryota</taxon>
        <taxon>Metazoa</taxon>
        <taxon>Chordata</taxon>
        <taxon>Craniata</taxon>
        <taxon>Vertebrata</taxon>
        <taxon>Euteleostomi</taxon>
        <taxon>Mammalia</taxon>
        <taxon>Eutheria</taxon>
        <taxon>Euarchontoglires</taxon>
        <taxon>Glires</taxon>
        <taxon>Rodentia</taxon>
        <taxon>Myomorpha</taxon>
        <taxon>Muroidea</taxon>
        <taxon>Muridae</taxon>
        <taxon>Murinae</taxon>
        <taxon>Mus</taxon>
        <taxon>Mus</taxon>
    </lineage>
</organism>
<evidence type="ECO:0000256" key="1">
    <source>
        <dbReference type="SAM" id="MobiDB-lite"/>
    </source>
</evidence>
<dbReference type="AlphaFoldDB" id="Q8CEH0"/>